<organism evidence="1 2">
    <name type="scientific">Alternaria alternata</name>
    <name type="common">Alternaria rot fungus</name>
    <name type="synonym">Torula alternata</name>
    <dbReference type="NCBI Taxonomy" id="5599"/>
    <lineage>
        <taxon>Eukaryota</taxon>
        <taxon>Fungi</taxon>
        <taxon>Dikarya</taxon>
        <taxon>Ascomycota</taxon>
        <taxon>Pezizomycotina</taxon>
        <taxon>Dothideomycetes</taxon>
        <taxon>Pleosporomycetidae</taxon>
        <taxon>Pleosporales</taxon>
        <taxon>Pleosporineae</taxon>
        <taxon>Pleosporaceae</taxon>
        <taxon>Alternaria</taxon>
        <taxon>Alternaria sect. Alternaria</taxon>
        <taxon>Alternaria alternata complex</taxon>
    </lineage>
</organism>
<name>A0A4Q4NIP6_ALTAL</name>
<sequence>MVVRAASGTLGGVSMKHLSLVTLTFQNSALILVRLPFMADDDPRASKKRTHDANCVYEGPERVSG</sequence>
<dbReference type="EMBL" id="PDXD01000012">
    <property type="protein sequence ID" value="RYN76382.1"/>
    <property type="molecule type" value="Genomic_DNA"/>
</dbReference>
<evidence type="ECO:0000313" key="1">
    <source>
        <dbReference type="EMBL" id="RYN76382.1"/>
    </source>
</evidence>
<accession>A0A4Q4NIP6</accession>
<reference evidence="2" key="1">
    <citation type="journal article" date="2019" name="bioRxiv">
        <title>Genomics, evolutionary history and diagnostics of the Alternaria alternata species group including apple and Asian pear pathotypes.</title>
        <authorList>
            <person name="Armitage A.D."/>
            <person name="Cockerton H.M."/>
            <person name="Sreenivasaprasad S."/>
            <person name="Woodhall J.W."/>
            <person name="Lane C.R."/>
            <person name="Harrison R.J."/>
            <person name="Clarkson J.P."/>
        </authorList>
    </citation>
    <scope>NUCLEOTIDE SEQUENCE [LARGE SCALE GENOMIC DNA]</scope>
    <source>
        <strain evidence="2">FERA 1177</strain>
    </source>
</reference>
<comment type="caution">
    <text evidence="1">The sequence shown here is derived from an EMBL/GenBank/DDBJ whole genome shotgun (WGS) entry which is preliminary data.</text>
</comment>
<protein>
    <submittedName>
        <fullName evidence="1">Uncharacterized protein</fullName>
    </submittedName>
</protein>
<dbReference type="AlphaFoldDB" id="A0A4Q4NIP6"/>
<gene>
    <name evidence="1" type="ORF">AA0117_g5808</name>
</gene>
<dbReference type="Proteomes" id="UP000291422">
    <property type="component" value="Unassembled WGS sequence"/>
</dbReference>
<proteinExistence type="predicted"/>
<evidence type="ECO:0000313" key="2">
    <source>
        <dbReference type="Proteomes" id="UP000291422"/>
    </source>
</evidence>